<feature type="region of interest" description="Disordered" evidence="1">
    <location>
        <begin position="61"/>
        <end position="125"/>
    </location>
</feature>
<protein>
    <submittedName>
        <fullName evidence="2">Uncharacterized protein</fullName>
    </submittedName>
</protein>
<accession>A0A0C2XFS7</accession>
<feature type="compositionally biased region" description="Basic and acidic residues" evidence="1">
    <location>
        <begin position="99"/>
        <end position="111"/>
    </location>
</feature>
<feature type="region of interest" description="Disordered" evidence="1">
    <location>
        <begin position="203"/>
        <end position="246"/>
    </location>
</feature>
<feature type="compositionally biased region" description="Polar residues" evidence="1">
    <location>
        <begin position="61"/>
        <end position="79"/>
    </location>
</feature>
<name>A0A0C2XFS7_AMAMK</name>
<feature type="compositionally biased region" description="Basic and acidic residues" evidence="1">
    <location>
        <begin position="386"/>
        <end position="397"/>
    </location>
</feature>
<dbReference type="AlphaFoldDB" id="A0A0C2XFS7"/>
<feature type="region of interest" description="Disordered" evidence="1">
    <location>
        <begin position="344"/>
        <end position="429"/>
    </location>
</feature>
<dbReference type="OrthoDB" id="27934at2759"/>
<feature type="compositionally biased region" description="Polar residues" evidence="1">
    <location>
        <begin position="12"/>
        <end position="43"/>
    </location>
</feature>
<proteinExistence type="predicted"/>
<evidence type="ECO:0000256" key="1">
    <source>
        <dbReference type="SAM" id="MobiDB-lite"/>
    </source>
</evidence>
<evidence type="ECO:0000313" key="2">
    <source>
        <dbReference type="EMBL" id="KIL68296.1"/>
    </source>
</evidence>
<dbReference type="Proteomes" id="UP000054549">
    <property type="component" value="Unassembled WGS sequence"/>
</dbReference>
<dbReference type="InParanoid" id="A0A0C2XFS7"/>
<evidence type="ECO:0000313" key="3">
    <source>
        <dbReference type="Proteomes" id="UP000054549"/>
    </source>
</evidence>
<feature type="compositionally biased region" description="Polar residues" evidence="1">
    <location>
        <begin position="112"/>
        <end position="125"/>
    </location>
</feature>
<organism evidence="2 3">
    <name type="scientific">Amanita muscaria (strain Koide BX008)</name>
    <dbReference type="NCBI Taxonomy" id="946122"/>
    <lineage>
        <taxon>Eukaryota</taxon>
        <taxon>Fungi</taxon>
        <taxon>Dikarya</taxon>
        <taxon>Basidiomycota</taxon>
        <taxon>Agaricomycotina</taxon>
        <taxon>Agaricomycetes</taxon>
        <taxon>Agaricomycetidae</taxon>
        <taxon>Agaricales</taxon>
        <taxon>Pluteineae</taxon>
        <taxon>Amanitaceae</taxon>
        <taxon>Amanita</taxon>
    </lineage>
</organism>
<dbReference type="STRING" id="946122.A0A0C2XFS7"/>
<sequence length="429" mass="47646">MSSQEKEPITVEQDTGSAPNISNLPLEGLNTNLSSRPLDAASNTSHIVPCVRERNVLSPLSASVEGSTAIAPSSQSSLDLVQEGDSDDDTFSATYVSSDDNRVQVEHEDQRSTPPQSSSPLAHSSQADIMSSPIQHVGFEANVNGSHFMTMETTSPYQDVHESSIEDTAQVGKRKRCESLPIDEDHLVSAPNPKRLTIRLQRMQHEKLKSPFRSPLLSRTEERRVEEPKSSPGRNDAAENSGSVRKFAQKVNNAVKEAKQSYRTEKAATQFKSPLPLDAVPKLGNMVRMTPDVQALERKLQALKRAVKIKQQNQEHVLEELGQKWTYAGREVAWELWSFVKDSDTSGKESYRPWDDSEGCKLGDRKESSDLDPSNRDSLYTDEDDGSKHQETAKSEEPVQNSLGTMLRQLGIDPNTLGWEEEEGTFVDD</sequence>
<dbReference type="EMBL" id="KN818229">
    <property type="protein sequence ID" value="KIL68296.1"/>
    <property type="molecule type" value="Genomic_DNA"/>
</dbReference>
<feature type="region of interest" description="Disordered" evidence="1">
    <location>
        <begin position="1"/>
        <end position="43"/>
    </location>
</feature>
<feature type="compositionally biased region" description="Acidic residues" evidence="1">
    <location>
        <begin position="419"/>
        <end position="429"/>
    </location>
</feature>
<feature type="compositionally biased region" description="Basic and acidic residues" evidence="1">
    <location>
        <begin position="219"/>
        <end position="229"/>
    </location>
</feature>
<gene>
    <name evidence="2" type="ORF">M378DRAFT_176992</name>
</gene>
<feature type="compositionally biased region" description="Basic and acidic residues" evidence="1">
    <location>
        <begin position="344"/>
        <end position="375"/>
    </location>
</feature>
<dbReference type="HOGENOM" id="CLU_639300_0_0_1"/>
<dbReference type="Gene3D" id="6.10.140.1020">
    <property type="match status" value="1"/>
</dbReference>
<keyword evidence="3" id="KW-1185">Reference proteome</keyword>
<reference evidence="2 3" key="1">
    <citation type="submission" date="2014-04" db="EMBL/GenBank/DDBJ databases">
        <title>Evolutionary Origins and Diversification of the Mycorrhizal Mutualists.</title>
        <authorList>
            <consortium name="DOE Joint Genome Institute"/>
            <consortium name="Mycorrhizal Genomics Consortium"/>
            <person name="Kohler A."/>
            <person name="Kuo A."/>
            <person name="Nagy L.G."/>
            <person name="Floudas D."/>
            <person name="Copeland A."/>
            <person name="Barry K.W."/>
            <person name="Cichocki N."/>
            <person name="Veneault-Fourrey C."/>
            <person name="LaButti K."/>
            <person name="Lindquist E.A."/>
            <person name="Lipzen A."/>
            <person name="Lundell T."/>
            <person name="Morin E."/>
            <person name="Murat C."/>
            <person name="Riley R."/>
            <person name="Ohm R."/>
            <person name="Sun H."/>
            <person name="Tunlid A."/>
            <person name="Henrissat B."/>
            <person name="Grigoriev I.V."/>
            <person name="Hibbett D.S."/>
            <person name="Martin F."/>
        </authorList>
    </citation>
    <scope>NUCLEOTIDE SEQUENCE [LARGE SCALE GENOMIC DNA]</scope>
    <source>
        <strain evidence="2 3">Koide BX008</strain>
    </source>
</reference>